<keyword evidence="1" id="KW-1133">Transmembrane helix</keyword>
<evidence type="ECO:0000313" key="3">
    <source>
        <dbReference type="Proteomes" id="UP001596035"/>
    </source>
</evidence>
<evidence type="ECO:0000256" key="1">
    <source>
        <dbReference type="SAM" id="Phobius"/>
    </source>
</evidence>
<keyword evidence="3" id="KW-1185">Reference proteome</keyword>
<gene>
    <name evidence="2" type="ORF">ACFPWV_09510</name>
</gene>
<accession>A0ABW0DQS4</accession>
<proteinExistence type="predicted"/>
<protein>
    <submittedName>
        <fullName evidence="2">Uncharacterized protein</fullName>
    </submittedName>
</protein>
<evidence type="ECO:0000313" key="2">
    <source>
        <dbReference type="EMBL" id="MFC5240135.1"/>
    </source>
</evidence>
<keyword evidence="1" id="KW-0472">Membrane</keyword>
<sequence length="219" mass="24095">MAQGRATYVMNHTVHPPAIVRDGAPDALGPAVRLSRDADSPAPDRLRSTRAFHLHAENGAPVARVVTTQPLGSRLGGRPAVYEVLDPSGAPLGRITLRRRRAFRPGRRRWTVEPVAGRALRGYEGRLLWWALWWPVGLPVSLVVLVTTLLGEGDGGIRPPRRIIWRDGSHRAHLVFRAVAEEYRLLAPDVDPRLVNSLIALHQSFDRSEGAGAGGWYGE</sequence>
<dbReference type="EMBL" id="JBHSKN010000009">
    <property type="protein sequence ID" value="MFC5240135.1"/>
    <property type="molecule type" value="Genomic_DNA"/>
</dbReference>
<comment type="caution">
    <text evidence="2">The sequence shown here is derived from an EMBL/GenBank/DDBJ whole genome shotgun (WGS) entry which is preliminary data.</text>
</comment>
<reference evidence="3" key="1">
    <citation type="journal article" date="2019" name="Int. J. Syst. Evol. Microbiol.">
        <title>The Global Catalogue of Microorganisms (GCM) 10K type strain sequencing project: providing services to taxonomists for standard genome sequencing and annotation.</title>
        <authorList>
            <consortium name="The Broad Institute Genomics Platform"/>
            <consortium name="The Broad Institute Genome Sequencing Center for Infectious Disease"/>
            <person name="Wu L."/>
            <person name="Ma J."/>
        </authorList>
    </citation>
    <scope>NUCLEOTIDE SEQUENCE [LARGE SCALE GENOMIC DNA]</scope>
    <source>
        <strain evidence="3">CGMCC 4.7131</strain>
    </source>
</reference>
<dbReference type="Proteomes" id="UP001596035">
    <property type="component" value="Unassembled WGS sequence"/>
</dbReference>
<dbReference type="RefSeq" id="WP_344559417.1">
    <property type="nucleotide sequence ID" value="NZ_BAAATG010000014.1"/>
</dbReference>
<organism evidence="2 3">
    <name type="scientific">Streptomyces atrovirens</name>
    <dbReference type="NCBI Taxonomy" id="285556"/>
    <lineage>
        <taxon>Bacteria</taxon>
        <taxon>Bacillati</taxon>
        <taxon>Actinomycetota</taxon>
        <taxon>Actinomycetes</taxon>
        <taxon>Kitasatosporales</taxon>
        <taxon>Streptomycetaceae</taxon>
        <taxon>Streptomyces</taxon>
    </lineage>
</organism>
<name>A0ABW0DQS4_9ACTN</name>
<feature type="transmembrane region" description="Helical" evidence="1">
    <location>
        <begin position="127"/>
        <end position="151"/>
    </location>
</feature>
<keyword evidence="1" id="KW-0812">Transmembrane</keyword>